<feature type="region of interest" description="Disordered" evidence="2">
    <location>
        <begin position="67"/>
        <end position="87"/>
    </location>
</feature>
<name>A0A7K0BVQ8_9ACTN</name>
<evidence type="ECO:0000313" key="5">
    <source>
        <dbReference type="Proteomes" id="UP000487268"/>
    </source>
</evidence>
<evidence type="ECO:0000313" key="4">
    <source>
        <dbReference type="EMBL" id="MQY04982.1"/>
    </source>
</evidence>
<reference evidence="4 5" key="1">
    <citation type="submission" date="2019-10" db="EMBL/GenBank/DDBJ databases">
        <title>Actinomadura rubteroloni sp. nov. and Actinomadura macrotermitis sp. nov., isolated from the gut of fungus growing-termite Macrotermes natalensis.</title>
        <authorList>
            <person name="Benndorf R."/>
            <person name="Martin K."/>
            <person name="Kuefner M."/>
            <person name="De Beer W."/>
            <person name="Kaster A.-K."/>
            <person name="Vollmers J."/>
            <person name="Poulsen M."/>
            <person name="Beemelmanns C."/>
        </authorList>
    </citation>
    <scope>NUCLEOTIDE SEQUENCE [LARGE SCALE GENOMIC DNA]</scope>
    <source>
        <strain evidence="4 5">RB68</strain>
    </source>
</reference>
<evidence type="ECO:0000256" key="2">
    <source>
        <dbReference type="SAM" id="MobiDB-lite"/>
    </source>
</evidence>
<gene>
    <name evidence="4" type="ORF">ACRB68_30450</name>
</gene>
<dbReference type="PROSITE" id="PS50006">
    <property type="entry name" value="FHA_DOMAIN"/>
    <property type="match status" value="1"/>
</dbReference>
<dbReference type="InterPro" id="IPR000253">
    <property type="entry name" value="FHA_dom"/>
</dbReference>
<dbReference type="InterPro" id="IPR008984">
    <property type="entry name" value="SMAD_FHA_dom_sf"/>
</dbReference>
<protein>
    <recommendedName>
        <fullName evidence="3">FHA domain-containing protein</fullName>
    </recommendedName>
</protein>
<proteinExistence type="predicted"/>
<organism evidence="4 5">
    <name type="scientific">Actinomadura macrotermitis</name>
    <dbReference type="NCBI Taxonomy" id="2585200"/>
    <lineage>
        <taxon>Bacteria</taxon>
        <taxon>Bacillati</taxon>
        <taxon>Actinomycetota</taxon>
        <taxon>Actinomycetes</taxon>
        <taxon>Streptosporangiales</taxon>
        <taxon>Thermomonosporaceae</taxon>
        <taxon>Actinomadura</taxon>
    </lineage>
</organism>
<dbReference type="InterPro" id="IPR050923">
    <property type="entry name" value="Cell_Proc_Reg/RNA_Proc"/>
</dbReference>
<dbReference type="Gene3D" id="2.60.200.20">
    <property type="match status" value="1"/>
</dbReference>
<dbReference type="OrthoDB" id="5111283at2"/>
<keyword evidence="5" id="KW-1185">Reference proteome</keyword>
<feature type="compositionally biased region" description="Pro residues" evidence="2">
    <location>
        <begin position="75"/>
        <end position="87"/>
    </location>
</feature>
<evidence type="ECO:0000259" key="3">
    <source>
        <dbReference type="PROSITE" id="PS50006"/>
    </source>
</evidence>
<dbReference type="SUPFAM" id="SSF49879">
    <property type="entry name" value="SMAD/FHA domain"/>
    <property type="match status" value="1"/>
</dbReference>
<dbReference type="PANTHER" id="PTHR23308">
    <property type="entry name" value="NUCLEAR INHIBITOR OF PROTEIN PHOSPHATASE-1"/>
    <property type="match status" value="1"/>
</dbReference>
<dbReference type="RefSeq" id="WP_153533109.1">
    <property type="nucleotide sequence ID" value="NZ_WEGH01000002.1"/>
</dbReference>
<dbReference type="EMBL" id="WEGH01000002">
    <property type="protein sequence ID" value="MQY04982.1"/>
    <property type="molecule type" value="Genomic_DNA"/>
</dbReference>
<feature type="domain" description="FHA" evidence="3">
    <location>
        <begin position="135"/>
        <end position="194"/>
    </location>
</feature>
<dbReference type="Proteomes" id="UP000487268">
    <property type="component" value="Unassembled WGS sequence"/>
</dbReference>
<dbReference type="AlphaFoldDB" id="A0A7K0BVQ8"/>
<sequence>MATCPNGHPSDDPDYCDVCGDLMDGAARADLDAPRAAPAPAAPERAETCPTCGAARSGRFCEEDGYDFELGTAPAPEPAEAPPGPPPALTGWSVLITADRAYHAAVLAQEGPDAATLAFPENCPDRRVPLLGDKVRIGRRSVARGLLPEIDLAVPPGDPGVSHTHAALVAVPGGGWTIVDAGSVNGTTVNDDPAPIPPNTPVPLAPGDRVHVGAWTTITLHHHGEGSS</sequence>
<keyword evidence="1" id="KW-0597">Phosphoprotein</keyword>
<dbReference type="CDD" id="cd00060">
    <property type="entry name" value="FHA"/>
    <property type="match status" value="1"/>
</dbReference>
<dbReference type="Pfam" id="PF00498">
    <property type="entry name" value="FHA"/>
    <property type="match status" value="1"/>
</dbReference>
<evidence type="ECO:0000256" key="1">
    <source>
        <dbReference type="ARBA" id="ARBA00022553"/>
    </source>
</evidence>
<comment type="caution">
    <text evidence="4">The sequence shown here is derived from an EMBL/GenBank/DDBJ whole genome shotgun (WGS) entry which is preliminary data.</text>
</comment>
<accession>A0A7K0BVQ8</accession>